<dbReference type="Proteomes" id="UP000199648">
    <property type="component" value="Unassembled WGS sequence"/>
</dbReference>
<sequence length="244" mass="27496">MTFATDLARRFSVAVLQTLFIVSLAVTAAGLAWSSLRVVDFGYPWLYETLTIEQHIEQWAARNRYRPGFEATIREEHLAIFSAISTAVHQQGEGLDTIRYRDHQDNTHPFLRTPERVHLQSVARLIDRFYRAVYLAVALLVVGAVLLRQSGTSVPRLSRVLIGTLVFTAVATLLVIGIGPTKLFYAAHQWIFPAGEQWYFTYQESLMTTLMKAPDLFGGIALLLAAAMLFYFGVLFTVARVLNR</sequence>
<organism evidence="2 3">
    <name type="scientific">Thiohalomonas denitrificans</name>
    <dbReference type="NCBI Taxonomy" id="415747"/>
    <lineage>
        <taxon>Bacteria</taxon>
        <taxon>Pseudomonadati</taxon>
        <taxon>Pseudomonadota</taxon>
        <taxon>Gammaproteobacteria</taxon>
        <taxon>Thiohalomonadales</taxon>
        <taxon>Thiohalomonadaceae</taxon>
        <taxon>Thiohalomonas</taxon>
    </lineage>
</organism>
<keyword evidence="1" id="KW-0812">Transmembrane</keyword>
<name>A0A1G5QWZ5_9GAMM</name>
<feature type="transmembrane region" description="Helical" evidence="1">
    <location>
        <begin position="129"/>
        <end position="148"/>
    </location>
</feature>
<keyword evidence="1" id="KW-1133">Transmembrane helix</keyword>
<evidence type="ECO:0000313" key="3">
    <source>
        <dbReference type="Proteomes" id="UP000199648"/>
    </source>
</evidence>
<feature type="transmembrane region" description="Helical" evidence="1">
    <location>
        <begin position="216"/>
        <end position="242"/>
    </location>
</feature>
<keyword evidence="3" id="KW-1185">Reference proteome</keyword>
<accession>A0A1G5QWZ5</accession>
<evidence type="ECO:0000256" key="1">
    <source>
        <dbReference type="SAM" id="Phobius"/>
    </source>
</evidence>
<protein>
    <recommendedName>
        <fullName evidence="4">Integral membrane protein TIGR01906</fullName>
    </recommendedName>
</protein>
<feature type="transmembrane region" description="Helical" evidence="1">
    <location>
        <begin position="160"/>
        <end position="179"/>
    </location>
</feature>
<evidence type="ECO:0008006" key="4">
    <source>
        <dbReference type="Google" id="ProtNLM"/>
    </source>
</evidence>
<evidence type="ECO:0000313" key="2">
    <source>
        <dbReference type="EMBL" id="SCZ66267.1"/>
    </source>
</evidence>
<reference evidence="2 3" key="1">
    <citation type="submission" date="2016-10" db="EMBL/GenBank/DDBJ databases">
        <authorList>
            <person name="de Groot N.N."/>
        </authorList>
    </citation>
    <scope>NUCLEOTIDE SEQUENCE [LARGE SCALE GENOMIC DNA]</scope>
    <source>
        <strain evidence="2 3">HLD2</strain>
    </source>
</reference>
<feature type="transmembrane region" description="Helical" evidence="1">
    <location>
        <begin position="12"/>
        <end position="36"/>
    </location>
</feature>
<dbReference type="OrthoDB" id="7836096at2"/>
<keyword evidence="1" id="KW-0472">Membrane</keyword>
<dbReference type="STRING" id="415747.SAMN03097708_02937"/>
<dbReference type="AlphaFoldDB" id="A0A1G5QWZ5"/>
<dbReference type="EMBL" id="FMWD01000011">
    <property type="protein sequence ID" value="SCZ66267.1"/>
    <property type="molecule type" value="Genomic_DNA"/>
</dbReference>
<dbReference type="RefSeq" id="WP_092998669.1">
    <property type="nucleotide sequence ID" value="NZ_FMWD01000011.1"/>
</dbReference>
<gene>
    <name evidence="2" type="ORF">SAMN03097708_02937</name>
</gene>
<proteinExistence type="predicted"/>